<dbReference type="RefSeq" id="WP_257769649.1">
    <property type="nucleotide sequence ID" value="NZ_CP102480.1"/>
</dbReference>
<sequence length="112" mass="12135">MGFEVYFRFFLAFAFTIGLIGVVYWVARRYAGRLGIVRAHAAGRLAITGQISLDTRRRLVLVQRDGCEHLLLLGPNNDLLIESGIGAAQDGFSAALKKAGTSAVPTIPEQTT</sequence>
<comment type="subcellular location">
    <subcellularLocation>
        <location evidence="1">Bacterial flagellum basal body</location>
    </subcellularLocation>
    <subcellularLocation>
        <location evidence="2">Cell membrane</location>
    </subcellularLocation>
</comment>
<dbReference type="Pfam" id="PF04347">
    <property type="entry name" value="FliO"/>
    <property type="match status" value="1"/>
</dbReference>
<name>A0A9J7AUH4_9PROT</name>
<dbReference type="Proteomes" id="UP001060336">
    <property type="component" value="Chromosome"/>
</dbReference>
<feature type="transmembrane region" description="Helical" evidence="9">
    <location>
        <begin position="6"/>
        <end position="27"/>
    </location>
</feature>
<dbReference type="GO" id="GO:0044781">
    <property type="term" value="P:bacterial-type flagellum organization"/>
    <property type="evidence" value="ECO:0007669"/>
    <property type="project" value="InterPro"/>
</dbReference>
<organism evidence="10 11">
    <name type="scientific">Nisaea acidiphila</name>
    <dbReference type="NCBI Taxonomy" id="1862145"/>
    <lineage>
        <taxon>Bacteria</taxon>
        <taxon>Pseudomonadati</taxon>
        <taxon>Pseudomonadota</taxon>
        <taxon>Alphaproteobacteria</taxon>
        <taxon>Rhodospirillales</taxon>
        <taxon>Thalassobaculaceae</taxon>
        <taxon>Nisaea</taxon>
    </lineage>
</organism>
<evidence type="ECO:0000256" key="5">
    <source>
        <dbReference type="ARBA" id="ARBA00022989"/>
    </source>
</evidence>
<keyword evidence="10" id="KW-0282">Flagellum</keyword>
<comment type="similarity">
    <text evidence="8">Belongs to the FliO/MopB family.</text>
</comment>
<dbReference type="GO" id="GO:0009425">
    <property type="term" value="C:bacterial-type flagellum basal body"/>
    <property type="evidence" value="ECO:0007669"/>
    <property type="project" value="UniProtKB-SubCell"/>
</dbReference>
<evidence type="ECO:0000256" key="2">
    <source>
        <dbReference type="ARBA" id="ARBA00004236"/>
    </source>
</evidence>
<keyword evidence="7" id="KW-0975">Bacterial flagellum</keyword>
<gene>
    <name evidence="10" type="ORF">NUH88_02015</name>
</gene>
<evidence type="ECO:0000256" key="8">
    <source>
        <dbReference type="ARBA" id="ARBA00037937"/>
    </source>
</evidence>
<keyword evidence="6 9" id="KW-0472">Membrane</keyword>
<keyword evidence="10" id="KW-0969">Cilium</keyword>
<dbReference type="InterPro" id="IPR052205">
    <property type="entry name" value="FliO/MopB"/>
</dbReference>
<keyword evidence="10" id="KW-0966">Cell projection</keyword>
<evidence type="ECO:0000256" key="9">
    <source>
        <dbReference type="SAM" id="Phobius"/>
    </source>
</evidence>
<evidence type="ECO:0000256" key="1">
    <source>
        <dbReference type="ARBA" id="ARBA00004117"/>
    </source>
</evidence>
<evidence type="ECO:0000256" key="3">
    <source>
        <dbReference type="ARBA" id="ARBA00022475"/>
    </source>
</evidence>
<evidence type="ECO:0000313" key="10">
    <source>
        <dbReference type="EMBL" id="UUX50474.1"/>
    </source>
</evidence>
<dbReference type="GO" id="GO:0005886">
    <property type="term" value="C:plasma membrane"/>
    <property type="evidence" value="ECO:0007669"/>
    <property type="project" value="UniProtKB-SubCell"/>
</dbReference>
<dbReference type="PANTHER" id="PTHR38766">
    <property type="entry name" value="FLAGELLAR PROTEIN FLIO"/>
    <property type="match status" value="1"/>
</dbReference>
<evidence type="ECO:0000256" key="7">
    <source>
        <dbReference type="ARBA" id="ARBA00023143"/>
    </source>
</evidence>
<dbReference type="InterPro" id="IPR022781">
    <property type="entry name" value="Flagellar_biosynth_FliO"/>
</dbReference>
<proteinExistence type="inferred from homology"/>
<dbReference type="PANTHER" id="PTHR38766:SF1">
    <property type="entry name" value="FLAGELLAR PROTEIN FLIO"/>
    <property type="match status" value="1"/>
</dbReference>
<keyword evidence="3" id="KW-1003">Cell membrane</keyword>
<evidence type="ECO:0000256" key="4">
    <source>
        <dbReference type="ARBA" id="ARBA00022692"/>
    </source>
</evidence>
<keyword evidence="4 9" id="KW-0812">Transmembrane</keyword>
<dbReference type="KEGG" id="naci:NUH88_02015"/>
<evidence type="ECO:0000256" key="6">
    <source>
        <dbReference type="ARBA" id="ARBA00023136"/>
    </source>
</evidence>
<reference evidence="10" key="1">
    <citation type="submission" date="2022-08" db="EMBL/GenBank/DDBJ databases">
        <title>Nisaea acidiphila sp. nov., isolated from a marine algal debris and emended description of the genus Nisaea Urios et al. 2008.</title>
        <authorList>
            <person name="Kwon K."/>
        </authorList>
    </citation>
    <scope>NUCLEOTIDE SEQUENCE</scope>
    <source>
        <strain evidence="10">MEBiC11861</strain>
    </source>
</reference>
<protein>
    <submittedName>
        <fullName evidence="10">Flagellar biosynthetic protein FliO</fullName>
    </submittedName>
</protein>
<dbReference type="EMBL" id="CP102480">
    <property type="protein sequence ID" value="UUX50474.1"/>
    <property type="molecule type" value="Genomic_DNA"/>
</dbReference>
<accession>A0A9J7AUH4</accession>
<evidence type="ECO:0000313" key="11">
    <source>
        <dbReference type="Proteomes" id="UP001060336"/>
    </source>
</evidence>
<dbReference type="AlphaFoldDB" id="A0A9J7AUH4"/>
<keyword evidence="11" id="KW-1185">Reference proteome</keyword>
<keyword evidence="5 9" id="KW-1133">Transmembrane helix</keyword>